<dbReference type="InterPro" id="IPR045851">
    <property type="entry name" value="AMP-bd_C_sf"/>
</dbReference>
<name>A0A926DQJ3_9FIRM</name>
<dbReference type="RefSeq" id="WP_249289414.1">
    <property type="nucleotide sequence ID" value="NZ_JACRSQ010000004.1"/>
</dbReference>
<dbReference type="AlphaFoldDB" id="A0A926DQJ3"/>
<dbReference type="PANTHER" id="PTHR44845:SF6">
    <property type="entry name" value="BETA-ALANINE-ACTIVATING ENZYME"/>
    <property type="match status" value="1"/>
</dbReference>
<dbReference type="Pfam" id="PF00501">
    <property type="entry name" value="AMP-binding"/>
    <property type="match status" value="1"/>
</dbReference>
<organism evidence="4 5">
    <name type="scientific">Bianquea renquensis</name>
    <dbReference type="NCBI Taxonomy" id="2763661"/>
    <lineage>
        <taxon>Bacteria</taxon>
        <taxon>Bacillati</taxon>
        <taxon>Bacillota</taxon>
        <taxon>Clostridia</taxon>
        <taxon>Eubacteriales</taxon>
        <taxon>Bianqueaceae</taxon>
        <taxon>Bianquea</taxon>
    </lineage>
</organism>
<gene>
    <name evidence="4" type="ORF">H8730_04040</name>
</gene>
<feature type="domain" description="Carrier" evidence="3">
    <location>
        <begin position="665"/>
        <end position="740"/>
    </location>
</feature>
<dbReference type="Gene3D" id="3.30.300.30">
    <property type="match status" value="1"/>
</dbReference>
<evidence type="ECO:0000313" key="5">
    <source>
        <dbReference type="Proteomes" id="UP000657006"/>
    </source>
</evidence>
<dbReference type="PROSITE" id="PS50075">
    <property type="entry name" value="CARRIER"/>
    <property type="match status" value="1"/>
</dbReference>
<reference evidence="4" key="1">
    <citation type="submission" date="2020-08" db="EMBL/GenBank/DDBJ databases">
        <title>Genome public.</title>
        <authorList>
            <person name="Liu C."/>
            <person name="Sun Q."/>
        </authorList>
    </citation>
    <scope>NUCLEOTIDE SEQUENCE</scope>
    <source>
        <strain evidence="4">NSJ-32</strain>
    </source>
</reference>
<keyword evidence="5" id="KW-1185">Reference proteome</keyword>
<dbReference type="PANTHER" id="PTHR44845">
    <property type="entry name" value="CARRIER DOMAIN-CONTAINING PROTEIN"/>
    <property type="match status" value="1"/>
</dbReference>
<dbReference type="SUPFAM" id="SSF56801">
    <property type="entry name" value="Acetyl-CoA synthetase-like"/>
    <property type="match status" value="1"/>
</dbReference>
<dbReference type="InterPro" id="IPR000873">
    <property type="entry name" value="AMP-dep_synth/lig_dom"/>
</dbReference>
<dbReference type="Gene3D" id="1.10.1200.10">
    <property type="entry name" value="ACP-like"/>
    <property type="match status" value="1"/>
</dbReference>
<dbReference type="Proteomes" id="UP000657006">
    <property type="component" value="Unassembled WGS sequence"/>
</dbReference>
<accession>A0A926DQJ3</accession>
<evidence type="ECO:0000259" key="3">
    <source>
        <dbReference type="PROSITE" id="PS50075"/>
    </source>
</evidence>
<dbReference type="Pfam" id="PF00550">
    <property type="entry name" value="PP-binding"/>
    <property type="match status" value="1"/>
</dbReference>
<dbReference type="InterPro" id="IPR042099">
    <property type="entry name" value="ANL_N_sf"/>
</dbReference>
<evidence type="ECO:0000256" key="1">
    <source>
        <dbReference type="ARBA" id="ARBA00022450"/>
    </source>
</evidence>
<dbReference type="Gene3D" id="3.40.50.12780">
    <property type="entry name" value="N-terminal domain of ligase-like"/>
    <property type="match status" value="1"/>
</dbReference>
<dbReference type="SUPFAM" id="SSF47336">
    <property type="entry name" value="ACP-like"/>
    <property type="match status" value="1"/>
</dbReference>
<dbReference type="EMBL" id="JACRSQ010000004">
    <property type="protein sequence ID" value="MBC8542716.1"/>
    <property type="molecule type" value="Genomic_DNA"/>
</dbReference>
<evidence type="ECO:0000313" key="4">
    <source>
        <dbReference type="EMBL" id="MBC8542716.1"/>
    </source>
</evidence>
<protein>
    <submittedName>
        <fullName evidence="4">Non-ribosomal peptide synthetase</fullName>
    </submittedName>
</protein>
<dbReference type="InterPro" id="IPR009081">
    <property type="entry name" value="PP-bd_ACP"/>
</dbReference>
<keyword evidence="2" id="KW-0597">Phosphoprotein</keyword>
<comment type="caution">
    <text evidence="4">The sequence shown here is derived from an EMBL/GenBank/DDBJ whole genome shotgun (WGS) entry which is preliminary data.</text>
</comment>
<sequence length="750" mass="84548">MNTNIRLDDSIVLKIRNICKHLQLDCDVCIVLSLAVLLGRIVIQDASASIVIFSDAYTEKQWNFRIEQLTKDMSCRELYQNIADGLKKQIKVDADIKIIIKDGTVEVNAENYFTDIVDLLTNYIETALTVLVSTLWDMDTTFISSLQFGMPQEGRISGKNSDYTDIGVLLQNNALLNWNQIAVERIYKRSEQDGFLVQTITYRELMGIAYNIAQELQIKRVSSASIIVTNGIELAVGIIGCIMAGCTYIPIDQNISGRQRTHHSVEEASTEGILYGAEIENIELIDLYKTKIRICMNECPDTPKWRIPTGNEKAYIIRSSGSMGTPKGIIISRNSLSNLVSWRLRQYPLNDIQSILQLLSWGFDGFYSDFFLGLCGGRRLIIPDPNLRTETSLFSFLKQREQAMMTSMVSSLFEYIVNSQTGLVKKLARVVLGGEKIRETSIQKAKELNPSMHIVNEYGPSENTIVSFVCDPISDENVNCIGKPIDGVYAYILDRMGQPVLPGVTGELYIGGIGLMEGYEGKEDNKFIRYGSEILFQSGDLVRQSEIGLIEFISIKDKYAKCFGHYVDMQAVEDLIKEQLPVRDSCVFCSSLSGKDNLIALYVADKNIPAEYLTKLPIPPFAIPADWQRVDKMIHTDSGKVDRLTMKDQYEQGVALHKDANNGVCDLEQVIETVYEMFRQIIPIPRSAICANFFDIGFKSLQLLKVFNKLTNKYPESIELIDLFEYTSISAISERIYNIIKARDGRCISK</sequence>
<proteinExistence type="predicted"/>
<keyword evidence="1" id="KW-0596">Phosphopantetheine</keyword>
<evidence type="ECO:0000256" key="2">
    <source>
        <dbReference type="ARBA" id="ARBA00022553"/>
    </source>
</evidence>
<dbReference type="InterPro" id="IPR036736">
    <property type="entry name" value="ACP-like_sf"/>
</dbReference>